<feature type="domain" description="Flavin reductase like" evidence="2">
    <location>
        <begin position="18"/>
        <end position="160"/>
    </location>
</feature>
<reference evidence="3 4" key="1">
    <citation type="submission" date="2018-05" db="EMBL/GenBank/DDBJ databases">
        <title>Acuticoccus sediminis sp. nov., isolated from deep-sea sediment of Indian Ocean.</title>
        <authorList>
            <person name="Liu X."/>
            <person name="Lai Q."/>
            <person name="Du Y."/>
            <person name="Sun F."/>
            <person name="Zhang X."/>
            <person name="Wang S."/>
            <person name="Shao Z."/>
        </authorList>
    </citation>
    <scope>NUCLEOTIDE SEQUENCE [LARGE SCALE GENOMIC DNA]</scope>
    <source>
        <strain evidence="3 4">PTG4-2</strain>
    </source>
</reference>
<name>A0A8B2NM85_9HYPH</name>
<keyword evidence="4" id="KW-1185">Reference proteome</keyword>
<dbReference type="GO" id="GO:0010181">
    <property type="term" value="F:FMN binding"/>
    <property type="evidence" value="ECO:0007669"/>
    <property type="project" value="InterPro"/>
</dbReference>
<dbReference type="PANTHER" id="PTHR30466:SF1">
    <property type="entry name" value="FMN REDUCTASE (NADH) RUTF"/>
    <property type="match status" value="1"/>
</dbReference>
<evidence type="ECO:0000313" key="3">
    <source>
        <dbReference type="EMBL" id="RAH97366.1"/>
    </source>
</evidence>
<dbReference type="GO" id="GO:0042602">
    <property type="term" value="F:riboflavin reductase (NADPH) activity"/>
    <property type="evidence" value="ECO:0007669"/>
    <property type="project" value="TreeGrafter"/>
</dbReference>
<dbReference type="Proteomes" id="UP000249590">
    <property type="component" value="Unassembled WGS sequence"/>
</dbReference>
<evidence type="ECO:0000256" key="1">
    <source>
        <dbReference type="ARBA" id="ARBA00023002"/>
    </source>
</evidence>
<gene>
    <name evidence="3" type="ORF">DLJ53_29665</name>
</gene>
<dbReference type="InterPro" id="IPR012349">
    <property type="entry name" value="Split_barrel_FMN-bd"/>
</dbReference>
<dbReference type="InterPro" id="IPR002563">
    <property type="entry name" value="Flavin_Rdtase-like_dom"/>
</dbReference>
<evidence type="ECO:0000313" key="4">
    <source>
        <dbReference type="Proteomes" id="UP000249590"/>
    </source>
</evidence>
<accession>A0A8B2NM85</accession>
<proteinExistence type="predicted"/>
<dbReference type="EMBL" id="QHHQ01000009">
    <property type="protein sequence ID" value="RAH97366.1"/>
    <property type="molecule type" value="Genomic_DNA"/>
</dbReference>
<dbReference type="Gene3D" id="2.30.110.10">
    <property type="entry name" value="Electron Transport, Fmn-binding Protein, Chain A"/>
    <property type="match status" value="1"/>
</dbReference>
<dbReference type="RefSeq" id="WP_111351921.1">
    <property type="nucleotide sequence ID" value="NZ_JAIWKD010000009.1"/>
</dbReference>
<dbReference type="AlphaFoldDB" id="A0A8B2NM85"/>
<sequence>MTESAFDTVGPAEFKKVAGRWASGCAVISSVGSDGHFHGVTMSAVTSLSLDPMQFLVCLAHSSRTFTAVTESQRFAINMLAAGQQDLAMHFASRHDDKFDSVPHVLHDKVPVISGALGYVVCKAARILDGGDHAIIIGDVAHLGISEGEPLLYYAGRFGHFVHGARTSAPALAGAD</sequence>
<dbReference type="SUPFAM" id="SSF50475">
    <property type="entry name" value="FMN-binding split barrel"/>
    <property type="match status" value="1"/>
</dbReference>
<comment type="caution">
    <text evidence="3">The sequence shown here is derived from an EMBL/GenBank/DDBJ whole genome shotgun (WGS) entry which is preliminary data.</text>
</comment>
<dbReference type="PANTHER" id="PTHR30466">
    <property type="entry name" value="FLAVIN REDUCTASE"/>
    <property type="match status" value="1"/>
</dbReference>
<keyword evidence="1" id="KW-0560">Oxidoreductase</keyword>
<evidence type="ECO:0000259" key="2">
    <source>
        <dbReference type="SMART" id="SM00903"/>
    </source>
</evidence>
<protein>
    <recommendedName>
        <fullName evidence="2">Flavin reductase like domain-containing protein</fullName>
    </recommendedName>
</protein>
<organism evidence="3 4">
    <name type="scientific">Acuticoccus sediminis</name>
    <dbReference type="NCBI Taxonomy" id="2184697"/>
    <lineage>
        <taxon>Bacteria</taxon>
        <taxon>Pseudomonadati</taxon>
        <taxon>Pseudomonadota</taxon>
        <taxon>Alphaproteobacteria</taxon>
        <taxon>Hyphomicrobiales</taxon>
        <taxon>Amorphaceae</taxon>
        <taxon>Acuticoccus</taxon>
    </lineage>
</organism>
<dbReference type="OrthoDB" id="9789254at2"/>
<dbReference type="Pfam" id="PF01613">
    <property type="entry name" value="Flavin_Reduct"/>
    <property type="match status" value="1"/>
</dbReference>
<dbReference type="SMART" id="SM00903">
    <property type="entry name" value="Flavin_Reduct"/>
    <property type="match status" value="1"/>
</dbReference>
<dbReference type="InterPro" id="IPR050268">
    <property type="entry name" value="NADH-dep_flavin_reductase"/>
</dbReference>